<dbReference type="EMBL" id="QOIL01000032">
    <property type="protein sequence ID" value="RCG20171.1"/>
    <property type="molecule type" value="Genomic_DNA"/>
</dbReference>
<dbReference type="Gene3D" id="3.30.70.1710">
    <property type="match status" value="2"/>
</dbReference>
<dbReference type="Proteomes" id="UP000253094">
    <property type="component" value="Unassembled WGS sequence"/>
</dbReference>
<dbReference type="CDD" id="cd07052">
    <property type="entry name" value="BMC_like_1_repeat2"/>
    <property type="match status" value="1"/>
</dbReference>
<proteinExistence type="predicted"/>
<dbReference type="AlphaFoldDB" id="A0A367EQ74"/>
<dbReference type="InterPro" id="IPR037233">
    <property type="entry name" value="CcmK-like_sf"/>
</dbReference>
<feature type="domain" description="BMC circularly permuted" evidence="3">
    <location>
        <begin position="3"/>
        <end position="104"/>
    </location>
</feature>
<dbReference type="CDD" id="cd07051">
    <property type="entry name" value="BMC_like_1_repeat1"/>
    <property type="match status" value="1"/>
</dbReference>
<evidence type="ECO:0000256" key="1">
    <source>
        <dbReference type="ARBA" id="ARBA00024322"/>
    </source>
</evidence>
<accession>A0A367EQ74</accession>
<feature type="domain" description="BMC circularly permuted" evidence="3">
    <location>
        <begin position="105"/>
        <end position="207"/>
    </location>
</feature>
<dbReference type="GO" id="GO:0031469">
    <property type="term" value="C:bacterial microcompartment"/>
    <property type="evidence" value="ECO:0007669"/>
    <property type="project" value="UniProtKB-SubCell"/>
</dbReference>
<dbReference type="InterPro" id="IPR000249">
    <property type="entry name" value="BMC_dom"/>
</dbReference>
<evidence type="ECO:0000313" key="4">
    <source>
        <dbReference type="EMBL" id="RCG20171.1"/>
    </source>
</evidence>
<evidence type="ECO:0000313" key="5">
    <source>
        <dbReference type="Proteomes" id="UP000253094"/>
    </source>
</evidence>
<dbReference type="PROSITE" id="PS51931">
    <property type="entry name" value="BMC_CP"/>
    <property type="match status" value="2"/>
</dbReference>
<dbReference type="OrthoDB" id="5800762at2"/>
<organism evidence="4 5">
    <name type="scientific">Sphaerisporangium album</name>
    <dbReference type="NCBI Taxonomy" id="509200"/>
    <lineage>
        <taxon>Bacteria</taxon>
        <taxon>Bacillati</taxon>
        <taxon>Actinomycetota</taxon>
        <taxon>Actinomycetes</taxon>
        <taxon>Streptosporangiales</taxon>
        <taxon>Streptosporangiaceae</taxon>
        <taxon>Sphaerisporangium</taxon>
    </lineage>
</organism>
<keyword evidence="2" id="KW-1283">Bacterial microcompartment</keyword>
<dbReference type="SUPFAM" id="SSF143414">
    <property type="entry name" value="CcmK-like"/>
    <property type="match status" value="1"/>
</dbReference>
<comment type="caution">
    <text evidence="4">The sequence shown here is derived from an EMBL/GenBank/DDBJ whole genome shotgun (WGS) entry which is preliminary data.</text>
</comment>
<gene>
    <name evidence="4" type="ORF">DQ384_37305</name>
</gene>
<dbReference type="SMART" id="SM00877">
    <property type="entry name" value="BMC"/>
    <property type="match status" value="2"/>
</dbReference>
<evidence type="ECO:0000259" key="3">
    <source>
        <dbReference type="PROSITE" id="PS51931"/>
    </source>
</evidence>
<protein>
    <submittedName>
        <fullName evidence="4">BMC domain-containing protein</fullName>
    </submittedName>
</protein>
<comment type="subcellular location">
    <subcellularLocation>
        <location evidence="1">Bacterial microcompartment</location>
    </subcellularLocation>
</comment>
<sequence>MAELRSFIFIDQLQPQTMCYLGTWMRGALPRLNQAAQIIEIAPGLDIEPLTDVALKHADVKAGVLVVERQFGYLEFHGAIGEVRAAAGAVLDELGATAADAVPPRILASEIVSSLDGQHAFLINRNRVGSLALPGESLFVLECQPASYAILAVNEAEKAAEIKVVDYRMMGATGRVYLTGRESDVRQAADAARQALESSAATPGRRS</sequence>
<keyword evidence="5" id="KW-1185">Reference proteome</keyword>
<dbReference type="Pfam" id="PF00936">
    <property type="entry name" value="BMC"/>
    <property type="match status" value="1"/>
</dbReference>
<dbReference type="InterPro" id="IPR044870">
    <property type="entry name" value="BMC_CP"/>
</dbReference>
<name>A0A367EQ74_9ACTN</name>
<evidence type="ECO:0000256" key="2">
    <source>
        <dbReference type="ARBA" id="ARBA00024446"/>
    </source>
</evidence>
<reference evidence="4 5" key="1">
    <citation type="submission" date="2018-06" db="EMBL/GenBank/DDBJ databases">
        <title>Sphaerisporangium craniellae sp. nov., isolated from a marine sponge in the South China Sea.</title>
        <authorList>
            <person name="Li L."/>
        </authorList>
    </citation>
    <scope>NUCLEOTIDE SEQUENCE [LARGE SCALE GENOMIC DNA]</scope>
    <source>
        <strain evidence="4 5">CCTCC AA 208026</strain>
    </source>
</reference>
<dbReference type="RefSeq" id="WP_114033597.1">
    <property type="nucleotide sequence ID" value="NZ_QOIL01000032.1"/>
</dbReference>